<proteinExistence type="predicted"/>
<dbReference type="PANTHER" id="PTHR45661">
    <property type="entry name" value="SURFACE ANTIGEN"/>
    <property type="match status" value="1"/>
</dbReference>
<keyword evidence="2" id="KW-1185">Reference proteome</keyword>
<comment type="caution">
    <text evidence="1">The sequence shown here is derived from an EMBL/GenBank/DDBJ whole genome shotgun (WGS) entry which is preliminary data.</text>
</comment>
<gene>
    <name evidence="1" type="ORF">M9Y10_029170</name>
</gene>
<dbReference type="InterPro" id="IPR026906">
    <property type="entry name" value="LRR_5"/>
</dbReference>
<sequence>MSNSVTSIEESAFYKCKFLQQIEIPKYVKLIDIFTFEGCLLLKQVVIPSSVTKIGVGAFRKCSSLVEIKIPSSVKFIKEYSFAKCTSLQKINIPSSVVFIGKGAFEDCPSLNLKIPSSLKKIRDDIYSNDSSLSKAVSCILVENIPADANAQDVGEIFSMITEVRKFVILRIFSGGHDFSREKGIVIFLSPCSFQKIESEIKKSRI</sequence>
<dbReference type="SUPFAM" id="SSF52058">
    <property type="entry name" value="L domain-like"/>
    <property type="match status" value="1"/>
</dbReference>
<dbReference type="SUPFAM" id="SSF54928">
    <property type="entry name" value="RNA-binding domain, RBD"/>
    <property type="match status" value="1"/>
</dbReference>
<protein>
    <submittedName>
        <fullName evidence="1">Uncharacterized protein</fullName>
    </submittedName>
</protein>
<dbReference type="Pfam" id="PF13306">
    <property type="entry name" value="LRR_5"/>
    <property type="match status" value="1"/>
</dbReference>
<name>A0ABR2KM91_9EUKA</name>
<dbReference type="Gene3D" id="3.80.10.10">
    <property type="entry name" value="Ribonuclease Inhibitor"/>
    <property type="match status" value="1"/>
</dbReference>
<organism evidence="1 2">
    <name type="scientific">Tritrichomonas musculus</name>
    <dbReference type="NCBI Taxonomy" id="1915356"/>
    <lineage>
        <taxon>Eukaryota</taxon>
        <taxon>Metamonada</taxon>
        <taxon>Parabasalia</taxon>
        <taxon>Tritrichomonadida</taxon>
        <taxon>Tritrichomonadidae</taxon>
        <taxon>Tritrichomonas</taxon>
    </lineage>
</organism>
<reference evidence="1 2" key="1">
    <citation type="submission" date="2024-04" db="EMBL/GenBank/DDBJ databases">
        <title>Tritrichomonas musculus Genome.</title>
        <authorList>
            <person name="Alves-Ferreira E."/>
            <person name="Grigg M."/>
            <person name="Lorenzi H."/>
            <person name="Galac M."/>
        </authorList>
    </citation>
    <scope>NUCLEOTIDE SEQUENCE [LARGE SCALE GENOMIC DNA]</scope>
    <source>
        <strain evidence="1 2">EAF2021</strain>
    </source>
</reference>
<dbReference type="InterPro" id="IPR053139">
    <property type="entry name" value="Surface_bspA-like"/>
</dbReference>
<dbReference type="PANTHER" id="PTHR45661:SF3">
    <property type="entry name" value="IG-LIKE DOMAIN-CONTAINING PROTEIN"/>
    <property type="match status" value="1"/>
</dbReference>
<accession>A0ABR2KM91</accession>
<evidence type="ECO:0000313" key="1">
    <source>
        <dbReference type="EMBL" id="KAK8891948.1"/>
    </source>
</evidence>
<dbReference type="InterPro" id="IPR032675">
    <property type="entry name" value="LRR_dom_sf"/>
</dbReference>
<dbReference type="Proteomes" id="UP001470230">
    <property type="component" value="Unassembled WGS sequence"/>
</dbReference>
<evidence type="ECO:0000313" key="2">
    <source>
        <dbReference type="Proteomes" id="UP001470230"/>
    </source>
</evidence>
<dbReference type="InterPro" id="IPR035979">
    <property type="entry name" value="RBD_domain_sf"/>
</dbReference>
<dbReference type="EMBL" id="JAPFFF010000004">
    <property type="protein sequence ID" value="KAK8891948.1"/>
    <property type="molecule type" value="Genomic_DNA"/>
</dbReference>